<organism evidence="6 7">
    <name type="scientific">Helicobacter valdiviensis</name>
    <dbReference type="NCBI Taxonomy" id="1458358"/>
    <lineage>
        <taxon>Bacteria</taxon>
        <taxon>Pseudomonadati</taxon>
        <taxon>Campylobacterota</taxon>
        <taxon>Epsilonproteobacteria</taxon>
        <taxon>Campylobacterales</taxon>
        <taxon>Helicobacteraceae</taxon>
        <taxon>Helicobacter</taxon>
    </lineage>
</organism>
<dbReference type="EMBL" id="NBIU01000023">
    <property type="protein sequence ID" value="PZT47708.1"/>
    <property type="molecule type" value="Genomic_DNA"/>
</dbReference>
<dbReference type="InterPro" id="IPR002052">
    <property type="entry name" value="DNA_methylase_N6_adenine_CS"/>
</dbReference>
<evidence type="ECO:0000313" key="6">
    <source>
        <dbReference type="EMBL" id="PZT47708.1"/>
    </source>
</evidence>
<evidence type="ECO:0000259" key="5">
    <source>
        <dbReference type="Pfam" id="PF01555"/>
    </source>
</evidence>
<dbReference type="GO" id="GO:0032259">
    <property type="term" value="P:methylation"/>
    <property type="evidence" value="ECO:0007669"/>
    <property type="project" value="UniProtKB-KW"/>
</dbReference>
<dbReference type="PRINTS" id="PR00508">
    <property type="entry name" value="S21N4MTFRASE"/>
</dbReference>
<dbReference type="EC" id="2.1.1.-" evidence="4"/>
<dbReference type="InterPro" id="IPR001091">
    <property type="entry name" value="RM_Methyltransferase"/>
</dbReference>
<evidence type="ECO:0000256" key="4">
    <source>
        <dbReference type="RuleBase" id="RU362026"/>
    </source>
</evidence>
<dbReference type="GO" id="GO:0005737">
    <property type="term" value="C:cytoplasm"/>
    <property type="evidence" value="ECO:0007669"/>
    <property type="project" value="TreeGrafter"/>
</dbReference>
<dbReference type="SUPFAM" id="SSF53335">
    <property type="entry name" value="S-adenosyl-L-methionine-dependent methyltransferases"/>
    <property type="match status" value="1"/>
</dbReference>
<protein>
    <recommendedName>
        <fullName evidence="4">Methyltransferase</fullName>
        <ecNumber evidence="4">2.1.1.-</ecNumber>
    </recommendedName>
</protein>
<dbReference type="AlphaFoldDB" id="A0A2W6MWV2"/>
<dbReference type="PANTHER" id="PTHR13370">
    <property type="entry name" value="RNA METHYLASE-RELATED"/>
    <property type="match status" value="1"/>
</dbReference>
<dbReference type="Gene3D" id="3.40.50.150">
    <property type="entry name" value="Vaccinia Virus protein VP39"/>
    <property type="match status" value="1"/>
</dbReference>
<reference evidence="6 7" key="1">
    <citation type="submission" date="2017-03" db="EMBL/GenBank/DDBJ databases">
        <title>Genomic and clinical evidence uncovers the enterohepatic species Helicobacter valdiviensis as a potential human intestinal pathogen.</title>
        <authorList>
            <person name="Fresia P."/>
            <person name="Jara R."/>
            <person name="Sierra R."/>
            <person name="Ferres I."/>
            <person name="Greif G."/>
            <person name="Iraola G."/>
            <person name="Collado L."/>
        </authorList>
    </citation>
    <scope>NUCLEOTIDE SEQUENCE [LARGE SCALE GENOMIC DNA]</scope>
    <source>
        <strain evidence="6 7">WBE14</strain>
    </source>
</reference>
<dbReference type="PANTHER" id="PTHR13370:SF3">
    <property type="entry name" value="TRNA (GUANINE(10)-N2)-METHYLTRANSFERASE HOMOLOG"/>
    <property type="match status" value="1"/>
</dbReference>
<dbReference type="RefSeq" id="WP_111230198.1">
    <property type="nucleotide sequence ID" value="NZ_NBIU01000023.1"/>
</dbReference>
<keyword evidence="3" id="KW-0808">Transferase</keyword>
<dbReference type="GO" id="GO:0003677">
    <property type="term" value="F:DNA binding"/>
    <property type="evidence" value="ECO:0007669"/>
    <property type="project" value="InterPro"/>
</dbReference>
<sequence length="228" mass="26227">MDCIIKHQEALEFLKTLEDKSVDLVLTDPPYIMCDGGMGGICGKRRNYNKLYSNSLKSHLREGFNFKILDEIRRVNNPLNAYFFCNAKLLAKLLEYFKEDKFDVLIYHKKNPIPSFNKKYLSDLEYIVFVCNDRNLLHNSYSSSSKLFSINIPIKETSHVAEKPLSILKTLIENSTKKNDVVLDCFLGSGSSAKAAIELGRKFIGCELKEEYYNISLNRVKNLQKSLF</sequence>
<evidence type="ECO:0000313" key="7">
    <source>
        <dbReference type="Proteomes" id="UP000249746"/>
    </source>
</evidence>
<evidence type="ECO:0000256" key="1">
    <source>
        <dbReference type="ARBA" id="ARBA00006594"/>
    </source>
</evidence>
<proteinExistence type="inferred from homology"/>
<evidence type="ECO:0000256" key="2">
    <source>
        <dbReference type="ARBA" id="ARBA00022603"/>
    </source>
</evidence>
<comment type="similarity">
    <text evidence="1 4">Belongs to the N(4)/N(6)-methyltransferase family.</text>
</comment>
<dbReference type="PROSITE" id="PS00092">
    <property type="entry name" value="N6_MTASE"/>
    <property type="match status" value="1"/>
</dbReference>
<dbReference type="OrthoDB" id="9800801at2"/>
<keyword evidence="2" id="KW-0489">Methyltransferase</keyword>
<accession>A0A2W6MWV2</accession>
<dbReference type="Proteomes" id="UP000249746">
    <property type="component" value="Unassembled WGS sequence"/>
</dbReference>
<name>A0A2W6MWV2_9HELI</name>
<evidence type="ECO:0000256" key="3">
    <source>
        <dbReference type="ARBA" id="ARBA00022679"/>
    </source>
</evidence>
<dbReference type="InterPro" id="IPR029063">
    <property type="entry name" value="SAM-dependent_MTases_sf"/>
</dbReference>
<keyword evidence="7" id="KW-1185">Reference proteome</keyword>
<comment type="caution">
    <text evidence="6">The sequence shown here is derived from an EMBL/GenBank/DDBJ whole genome shotgun (WGS) entry which is preliminary data.</text>
</comment>
<dbReference type="InterPro" id="IPR002941">
    <property type="entry name" value="DNA_methylase_N4/N6"/>
</dbReference>
<dbReference type="Pfam" id="PF01555">
    <property type="entry name" value="N6_N4_Mtase"/>
    <property type="match status" value="1"/>
</dbReference>
<feature type="domain" description="DNA methylase N-4/N-6" evidence="5">
    <location>
        <begin position="22"/>
        <end position="216"/>
    </location>
</feature>
<dbReference type="GO" id="GO:0008170">
    <property type="term" value="F:N-methyltransferase activity"/>
    <property type="evidence" value="ECO:0007669"/>
    <property type="project" value="InterPro"/>
</dbReference>
<gene>
    <name evidence="6" type="ORF">B6S12_07555</name>
</gene>